<gene>
    <name evidence="2" type="ORF">ACFSBK_03525</name>
</gene>
<dbReference type="EMBL" id="JBHUFF010000008">
    <property type="protein sequence ID" value="MFD1798932.1"/>
    <property type="molecule type" value="Genomic_DNA"/>
</dbReference>
<comment type="caution">
    <text evidence="2">The sequence shown here is derived from an EMBL/GenBank/DDBJ whole genome shotgun (WGS) entry which is preliminary data.</text>
</comment>
<accession>A0ABW4NKQ8</accession>
<name>A0ABW4NKQ8_9LACT</name>
<dbReference type="InterPro" id="IPR038595">
    <property type="entry name" value="LOR_sf"/>
</dbReference>
<dbReference type="RefSeq" id="WP_058919325.1">
    <property type="nucleotide sequence ID" value="NZ_JBHSQC010000015.1"/>
</dbReference>
<keyword evidence="3" id="KW-1185">Reference proteome</keyword>
<dbReference type="Gene3D" id="2.40.160.200">
    <property type="entry name" value="LURP1-related"/>
    <property type="match status" value="1"/>
</dbReference>
<dbReference type="InterPro" id="IPR025659">
    <property type="entry name" value="Tubby-like_C"/>
</dbReference>
<dbReference type="InterPro" id="IPR007612">
    <property type="entry name" value="LOR"/>
</dbReference>
<evidence type="ECO:0000313" key="3">
    <source>
        <dbReference type="Proteomes" id="UP001597285"/>
    </source>
</evidence>
<organism evidence="2 3">
    <name type="scientific">Carnobacterium antarcticum</name>
    <dbReference type="NCBI Taxonomy" id="2126436"/>
    <lineage>
        <taxon>Bacteria</taxon>
        <taxon>Bacillati</taxon>
        <taxon>Bacillota</taxon>
        <taxon>Bacilli</taxon>
        <taxon>Lactobacillales</taxon>
        <taxon>Carnobacteriaceae</taxon>
        <taxon>Carnobacterium</taxon>
    </lineage>
</organism>
<comment type="similarity">
    <text evidence="1">Belongs to the LOR family.</text>
</comment>
<dbReference type="Proteomes" id="UP001597285">
    <property type="component" value="Unassembled WGS sequence"/>
</dbReference>
<proteinExistence type="inferred from homology"/>
<dbReference type="Pfam" id="PF04525">
    <property type="entry name" value="LOR"/>
    <property type="match status" value="1"/>
</dbReference>
<evidence type="ECO:0000313" key="2">
    <source>
        <dbReference type="EMBL" id="MFD1798932.1"/>
    </source>
</evidence>
<dbReference type="SUPFAM" id="SSF54518">
    <property type="entry name" value="Tubby C-terminal domain-like"/>
    <property type="match status" value="1"/>
</dbReference>
<sequence length="163" mass="18798">MEYYIKQKIFSWNDRFTIKNNQGQDVYSVEGELFSWGKKLHVQDMSGNEVLYIEQRLWRFLPTYSLFIEDKEVAAVIKELTFLRPRYTIEGPSWNVEGSFWEHNYQIVEQGRVIADISKEWLSWGDAYALNISDETNVLAALGVIIVIDCVMASQRAAGSSGS</sequence>
<evidence type="ECO:0000256" key="1">
    <source>
        <dbReference type="ARBA" id="ARBA00005437"/>
    </source>
</evidence>
<reference evidence="3" key="1">
    <citation type="journal article" date="2019" name="Int. J. Syst. Evol. Microbiol.">
        <title>The Global Catalogue of Microorganisms (GCM) 10K type strain sequencing project: providing services to taxonomists for standard genome sequencing and annotation.</title>
        <authorList>
            <consortium name="The Broad Institute Genomics Platform"/>
            <consortium name="The Broad Institute Genome Sequencing Center for Infectious Disease"/>
            <person name="Wu L."/>
            <person name="Ma J."/>
        </authorList>
    </citation>
    <scope>NUCLEOTIDE SEQUENCE [LARGE SCALE GENOMIC DNA]</scope>
    <source>
        <strain evidence="3">KCTC 42143</strain>
    </source>
</reference>
<protein>
    <submittedName>
        <fullName evidence="2">LURP-one-related/scramblase family protein</fullName>
    </submittedName>
</protein>